<organism evidence="5">
    <name type="scientific">Staphylothermus marinus</name>
    <dbReference type="NCBI Taxonomy" id="2280"/>
    <lineage>
        <taxon>Archaea</taxon>
        <taxon>Thermoproteota</taxon>
        <taxon>Thermoprotei</taxon>
        <taxon>Desulfurococcales</taxon>
        <taxon>Desulfurococcaceae</taxon>
        <taxon>Staphylothermus</taxon>
    </lineage>
</organism>
<dbReference type="InterPro" id="IPR001342">
    <property type="entry name" value="HDH_cat"/>
</dbReference>
<name>A0A7C4D9B9_STAMA</name>
<dbReference type="UniPathway" id="UPA00050">
    <property type="reaction ID" value="UER00063"/>
</dbReference>
<evidence type="ECO:0000256" key="3">
    <source>
        <dbReference type="ARBA" id="ARBA00023002"/>
    </source>
</evidence>
<dbReference type="UniPathway" id="UPA00051">
    <property type="reaction ID" value="UER00465"/>
</dbReference>
<dbReference type="Pfam" id="PF00742">
    <property type="entry name" value="Homoserine_dh"/>
    <property type="match status" value="1"/>
</dbReference>
<dbReference type="SUPFAM" id="SSF55347">
    <property type="entry name" value="Glyceraldehyde-3-phosphate dehydrogenase-like, C-terminal domain"/>
    <property type="match status" value="1"/>
</dbReference>
<dbReference type="SUPFAM" id="SSF51735">
    <property type="entry name" value="NAD(P)-binding Rossmann-fold domains"/>
    <property type="match status" value="1"/>
</dbReference>
<dbReference type="Gene3D" id="3.40.50.720">
    <property type="entry name" value="NAD(P)-binding Rossmann-like Domain"/>
    <property type="match status" value="1"/>
</dbReference>
<feature type="domain" description="Homoserine dehydrogenase catalytic" evidence="4">
    <location>
        <begin position="153"/>
        <end position="320"/>
    </location>
</feature>
<keyword evidence="3" id="KW-0560">Oxidoreductase</keyword>
<dbReference type="PANTHER" id="PTHR43331">
    <property type="entry name" value="HOMOSERINE DEHYDROGENASE"/>
    <property type="match status" value="1"/>
</dbReference>
<protein>
    <recommendedName>
        <fullName evidence="2">homoserine dehydrogenase</fullName>
        <ecNumber evidence="2">1.1.1.3</ecNumber>
    </recommendedName>
</protein>
<accession>A0A7C4D9B9</accession>
<comment type="similarity">
    <text evidence="1">Belongs to the homoserine dehydrogenase family.</text>
</comment>
<sequence length="327" mass="37243">MINVGVIGFGNVGRSLVLELAGLNNVDLKIVSSSTGYVIVDEKNTLRELVDLANVGLKLFNHRKFIESKNSVEVFVEKDVEIAFITLPPSYLTGEPNRSIYYRLLENNISIITCDKTVLSIEFDKLMKEIRRRNLFIGYRATVTAGTPTIELARALRRRNVEKVKGLLNTTTNYIITLVEKGYSYKQAVERAVKDKFAEPEPWLDTHGWDSSAKLSIISSTLRYSVSIYEIEKIPLESVSENEIREVLENNQRYRYIAEADYIERKFIVHPVKIDKNDPLANASPLHNVVEFILENDKVVIQGPAGPAWRTAKVMISELLDYIEYKI</sequence>
<dbReference type="PANTHER" id="PTHR43331:SF1">
    <property type="entry name" value="HOMOSERINE DEHYDROGENASE"/>
    <property type="match status" value="1"/>
</dbReference>
<evidence type="ECO:0000259" key="4">
    <source>
        <dbReference type="Pfam" id="PF00742"/>
    </source>
</evidence>
<dbReference type="EMBL" id="DTBJ01000052">
    <property type="protein sequence ID" value="HGM59136.1"/>
    <property type="molecule type" value="Genomic_DNA"/>
</dbReference>
<evidence type="ECO:0000256" key="1">
    <source>
        <dbReference type="ARBA" id="ARBA00006753"/>
    </source>
</evidence>
<reference evidence="5" key="1">
    <citation type="journal article" date="2020" name="mSystems">
        <title>Genome- and Community-Level Interaction Insights into Carbon Utilization and Element Cycling Functions of Hydrothermarchaeota in Hydrothermal Sediment.</title>
        <authorList>
            <person name="Zhou Z."/>
            <person name="Liu Y."/>
            <person name="Xu W."/>
            <person name="Pan J."/>
            <person name="Luo Z.H."/>
            <person name="Li M."/>
        </authorList>
    </citation>
    <scope>NUCLEOTIDE SEQUENCE [LARGE SCALE GENOMIC DNA]</scope>
    <source>
        <strain evidence="5">SpSt-642</strain>
    </source>
</reference>
<evidence type="ECO:0000313" key="5">
    <source>
        <dbReference type="EMBL" id="HGM59136.1"/>
    </source>
</evidence>
<evidence type="ECO:0000256" key="2">
    <source>
        <dbReference type="ARBA" id="ARBA00013213"/>
    </source>
</evidence>
<dbReference type="AlphaFoldDB" id="A0A7C4D9B9"/>
<proteinExistence type="inferred from homology"/>
<comment type="caution">
    <text evidence="5">The sequence shown here is derived from an EMBL/GenBank/DDBJ whole genome shotgun (WGS) entry which is preliminary data.</text>
</comment>
<dbReference type="InterPro" id="IPR036291">
    <property type="entry name" value="NAD(P)-bd_dom_sf"/>
</dbReference>
<dbReference type="GO" id="GO:0009088">
    <property type="term" value="P:threonine biosynthetic process"/>
    <property type="evidence" value="ECO:0007669"/>
    <property type="project" value="UniProtKB-UniPathway"/>
</dbReference>
<dbReference type="GO" id="GO:0004412">
    <property type="term" value="F:homoserine dehydrogenase activity"/>
    <property type="evidence" value="ECO:0007669"/>
    <property type="project" value="UniProtKB-EC"/>
</dbReference>
<dbReference type="EC" id="1.1.1.3" evidence="2"/>
<gene>
    <name evidence="5" type="ORF">ENU14_06115</name>
</gene>
<dbReference type="Gene3D" id="3.30.360.10">
    <property type="entry name" value="Dihydrodipicolinate Reductase, domain 2"/>
    <property type="match status" value="1"/>
</dbReference>